<keyword evidence="5" id="KW-0694">RNA-binding</keyword>
<feature type="region of interest" description="Disordered" evidence="8">
    <location>
        <begin position="1"/>
        <end position="111"/>
    </location>
</feature>
<dbReference type="InterPro" id="IPR012337">
    <property type="entry name" value="RNaseH-like_sf"/>
</dbReference>
<dbReference type="Gene3D" id="3.40.50.2300">
    <property type="match status" value="1"/>
</dbReference>
<evidence type="ECO:0000256" key="7">
    <source>
        <dbReference type="ARBA" id="ARBA00038291"/>
    </source>
</evidence>
<dbReference type="Gene3D" id="2.170.260.10">
    <property type="entry name" value="paz domain"/>
    <property type="match status" value="1"/>
</dbReference>
<reference evidence="11" key="1">
    <citation type="submission" date="2013-07" db="EMBL/GenBank/DDBJ databases">
        <title>Evolutionarily conserved features of PIWI proteins and piRNAs in the basal metazoan Hydra.</title>
        <authorList>
            <person name="Lim R.S.M."/>
            <person name="Anand A."/>
            <person name="Nishimiya-Fujisawa C."/>
            <person name="Kobayashi S."/>
            <person name="Kai T."/>
        </authorList>
    </citation>
    <scope>NUCLEOTIDE SEQUENCE</scope>
    <source>
        <strain evidence="11">Nem-1</strain>
    </source>
</reference>
<dbReference type="FunFam" id="2.170.260.10:FF:000003">
    <property type="entry name" value="Piwi-like RNA-mediated gene silencing 2"/>
    <property type="match status" value="1"/>
</dbReference>
<dbReference type="CDD" id="cd02845">
    <property type="entry name" value="PAZ_piwi_like"/>
    <property type="match status" value="1"/>
</dbReference>
<dbReference type="Pfam" id="PF02170">
    <property type="entry name" value="PAZ"/>
    <property type="match status" value="1"/>
</dbReference>
<keyword evidence="3" id="KW-0963">Cytoplasm</keyword>
<dbReference type="GO" id="GO:0031047">
    <property type="term" value="P:regulatory ncRNA-mediated gene silencing"/>
    <property type="evidence" value="ECO:0007669"/>
    <property type="project" value="UniProtKB-KW"/>
</dbReference>
<evidence type="ECO:0000256" key="2">
    <source>
        <dbReference type="ARBA" id="ARBA00022473"/>
    </source>
</evidence>
<keyword evidence="4" id="KW-0221">Differentiation</keyword>
<gene>
    <name evidence="11" type="primary">Hywi</name>
</gene>
<comment type="similarity">
    <text evidence="7">Belongs to the argonaute family. Piwi subfamily.</text>
</comment>
<dbReference type="AlphaFoldDB" id="T2HRA5"/>
<dbReference type="GO" id="GO:0005737">
    <property type="term" value="C:cytoplasm"/>
    <property type="evidence" value="ECO:0007669"/>
    <property type="project" value="UniProtKB-SubCell"/>
</dbReference>
<dbReference type="PROSITE" id="PS50822">
    <property type="entry name" value="PIWI"/>
    <property type="match status" value="1"/>
</dbReference>
<dbReference type="SMART" id="SM00950">
    <property type="entry name" value="Piwi"/>
    <property type="match status" value="1"/>
</dbReference>
<organism evidence="11">
    <name type="scientific">Hydra vulgaris</name>
    <name type="common">Hydra</name>
    <name type="synonym">Hydra attenuata</name>
    <dbReference type="NCBI Taxonomy" id="6087"/>
    <lineage>
        <taxon>Eukaryota</taxon>
        <taxon>Metazoa</taxon>
        <taxon>Cnidaria</taxon>
        <taxon>Hydrozoa</taxon>
        <taxon>Hydroidolina</taxon>
        <taxon>Anthoathecata</taxon>
        <taxon>Aplanulata</taxon>
        <taxon>Hydridae</taxon>
        <taxon>Hydra</taxon>
    </lineage>
</organism>
<dbReference type="OrthoDB" id="445936at2759"/>
<dbReference type="Gene3D" id="3.30.420.10">
    <property type="entry name" value="Ribonuclease H-like superfamily/Ribonuclease H"/>
    <property type="match status" value="1"/>
</dbReference>
<evidence type="ECO:0000256" key="1">
    <source>
        <dbReference type="ARBA" id="ARBA00004496"/>
    </source>
</evidence>
<protein>
    <submittedName>
        <fullName evidence="11">Piwi-like protein HyWI</fullName>
    </submittedName>
</protein>
<accession>T2HRA5</accession>
<evidence type="ECO:0000256" key="3">
    <source>
        <dbReference type="ARBA" id="ARBA00022490"/>
    </source>
</evidence>
<feature type="domain" description="Piwi" evidence="10">
    <location>
        <begin position="584"/>
        <end position="875"/>
    </location>
</feature>
<evidence type="ECO:0000259" key="9">
    <source>
        <dbReference type="PROSITE" id="PS50821"/>
    </source>
</evidence>
<dbReference type="InterPro" id="IPR036085">
    <property type="entry name" value="PAZ_dom_sf"/>
</dbReference>
<evidence type="ECO:0000259" key="10">
    <source>
        <dbReference type="PROSITE" id="PS50822"/>
    </source>
</evidence>
<dbReference type="CDD" id="cd04658">
    <property type="entry name" value="Piwi_piwi-like_Euk"/>
    <property type="match status" value="1"/>
</dbReference>
<dbReference type="PANTHER" id="PTHR22891">
    <property type="entry name" value="EUKARYOTIC TRANSLATION INITIATION FACTOR 2C"/>
    <property type="match status" value="1"/>
</dbReference>
<feature type="compositionally biased region" description="Low complexity" evidence="8">
    <location>
        <begin position="56"/>
        <end position="67"/>
    </location>
</feature>
<dbReference type="SMART" id="SM00949">
    <property type="entry name" value="PAZ"/>
    <property type="match status" value="1"/>
</dbReference>
<dbReference type="FunFam" id="3.30.420.10:FF:000014">
    <property type="entry name" value="Piwi-like RNA-mediated gene silencing 1"/>
    <property type="match status" value="1"/>
</dbReference>
<dbReference type="SUPFAM" id="SSF53098">
    <property type="entry name" value="Ribonuclease H-like"/>
    <property type="match status" value="1"/>
</dbReference>
<evidence type="ECO:0000256" key="6">
    <source>
        <dbReference type="ARBA" id="ARBA00023158"/>
    </source>
</evidence>
<keyword evidence="6" id="KW-0943">RNA-mediated gene silencing</keyword>
<dbReference type="InterPro" id="IPR003165">
    <property type="entry name" value="Piwi"/>
</dbReference>
<dbReference type="EMBL" id="AB840994">
    <property type="protein sequence ID" value="BAN82535.1"/>
    <property type="molecule type" value="mRNA"/>
</dbReference>
<keyword evidence="2" id="KW-0217">Developmental protein</keyword>
<evidence type="ECO:0000313" key="11">
    <source>
        <dbReference type="EMBL" id="BAN82535.1"/>
    </source>
</evidence>
<evidence type="ECO:0000256" key="4">
    <source>
        <dbReference type="ARBA" id="ARBA00022782"/>
    </source>
</evidence>
<feature type="domain" description="PAZ" evidence="9">
    <location>
        <begin position="303"/>
        <end position="419"/>
    </location>
</feature>
<name>T2HRA5_HYDVU</name>
<dbReference type="InterPro" id="IPR003100">
    <property type="entry name" value="PAZ_dom"/>
</dbReference>
<dbReference type="GO" id="GO:0030154">
    <property type="term" value="P:cell differentiation"/>
    <property type="evidence" value="ECO:0007669"/>
    <property type="project" value="UniProtKB-KW"/>
</dbReference>
<sequence>MTGRARGRSRGRGGGNEDAPQPPVGVQPEPYQAPAGRGRSRGSVPLQHAQPPQPAQPQQTAQPPQHAKVPPSDQRQQQMSSLPADMSKLQVRDEQPPRDERRRRGFGLEDSHVLKTREEGQLKVGTFGQQVEIVSNFFKVDFRSADLHLYNVVFDPDVQSSKFRHAMLHKIDDVIGSTRCFDGMIMYLPKKLLEPVTKLSVKTNKNEDISITITHRCAVPANSPSVVQLMNILFKKQLKILNMQQIGRHYFNPDRKIDVQVEVERGIATQLQVWPGLQTSILQYEQSVMLCADVTHKVMRRDSVLDFLYNTHRSLSSQGKSNTFYEAAAKSLIGEIVLTRYNNKTYRIDDIDWNKHPTDKFTKADGSEISFQEYYEKTYERKVLDPMQPLLISKPKDKDKKRGTQGPILLLPEFCSIQGLSETMRSNFNVMKDLAQHTRISPEMRAKNLESFMNELQANPEAVQELTRWNMNYEKKLLRMTGRCFPAENMIQKDAKFTYKISDADWTKESRGKMLLSPVSISKWLLVFSQRDSNIAQDFKNTLQKVCGPMGMQVAEPELCRLNQDNAKAFFTALKENITNDLQIVVCIVPNNNKDRYDSIKRLCCVERPIPSQVVVSRTLSKQQMLMSVCTKIGIQLNCKMGGNVWAVDIPIQVMVVGYDVYHDSLTKGKSFGGFVASTNKSLTNYYSRITAHTSHQEICDQLKICMTGALKKYHEINNTLPDKIIVYRDGVGDGQLGMVHGHELPQLKEAFKDVGAGYNPKFAMIVVKKRITTRLFLGNNGQYSNPPPGTVVDTVVTRPEWYDFFLISQSVRQGTVSPTHYNVISDNTGLKPDHFQRLTYKLCHLYYNWPGTIRVPAPCQYAHKLAFLVGQSIHSEPNPVLADRLYYL</sequence>
<dbReference type="PROSITE" id="PS50821">
    <property type="entry name" value="PAZ"/>
    <property type="match status" value="1"/>
</dbReference>
<proteinExistence type="evidence at transcript level"/>
<evidence type="ECO:0000256" key="8">
    <source>
        <dbReference type="SAM" id="MobiDB-lite"/>
    </source>
</evidence>
<dbReference type="Pfam" id="PF23278">
    <property type="entry name" value="Piwi_N"/>
    <property type="match status" value="1"/>
</dbReference>
<dbReference type="Pfam" id="PF02171">
    <property type="entry name" value="Piwi"/>
    <property type="match status" value="1"/>
</dbReference>
<feature type="compositionally biased region" description="Basic and acidic residues" evidence="8">
    <location>
        <begin position="90"/>
        <end position="111"/>
    </location>
</feature>
<comment type="subcellular location">
    <subcellularLocation>
        <location evidence="1">Cytoplasm</location>
    </subcellularLocation>
</comment>
<feature type="compositionally biased region" description="Basic residues" evidence="8">
    <location>
        <begin position="1"/>
        <end position="11"/>
    </location>
</feature>
<dbReference type="GO" id="GO:0003723">
    <property type="term" value="F:RNA binding"/>
    <property type="evidence" value="ECO:0007669"/>
    <property type="project" value="UniProtKB-KW"/>
</dbReference>
<evidence type="ECO:0000256" key="5">
    <source>
        <dbReference type="ARBA" id="ARBA00022884"/>
    </source>
</evidence>
<dbReference type="InterPro" id="IPR036397">
    <property type="entry name" value="RNaseH_sf"/>
</dbReference>
<dbReference type="SUPFAM" id="SSF101690">
    <property type="entry name" value="PAZ domain"/>
    <property type="match status" value="1"/>
</dbReference>